<dbReference type="SMART" id="SM00267">
    <property type="entry name" value="GGDEF"/>
    <property type="match status" value="1"/>
</dbReference>
<reference evidence="4 5" key="1">
    <citation type="submission" date="2018-08" db="EMBL/GenBank/DDBJ databases">
        <title>A genome reference for cultivated species of the human gut microbiota.</title>
        <authorList>
            <person name="Zou Y."/>
            <person name="Xue W."/>
            <person name="Luo G."/>
        </authorList>
    </citation>
    <scope>NUCLEOTIDE SEQUENCE [LARGE SCALE GENOMIC DNA]</scope>
    <source>
        <strain evidence="2 5">AF14-18</strain>
        <strain evidence="3 4">AM35-14</strain>
    </source>
</reference>
<protein>
    <submittedName>
        <fullName evidence="2">GGDEF domain-containing protein</fullName>
    </submittedName>
</protein>
<organism evidence="2 5">
    <name type="scientific">Enterocloster bolteae</name>
    <dbReference type="NCBI Taxonomy" id="208479"/>
    <lineage>
        <taxon>Bacteria</taxon>
        <taxon>Bacillati</taxon>
        <taxon>Bacillota</taxon>
        <taxon>Clostridia</taxon>
        <taxon>Lachnospirales</taxon>
        <taxon>Lachnospiraceae</taxon>
        <taxon>Enterocloster</taxon>
    </lineage>
</organism>
<dbReference type="PANTHER" id="PTHR45138">
    <property type="entry name" value="REGULATORY COMPONENTS OF SENSORY TRANSDUCTION SYSTEM"/>
    <property type="match status" value="1"/>
</dbReference>
<proteinExistence type="predicted"/>
<dbReference type="Gene3D" id="3.30.70.270">
    <property type="match status" value="1"/>
</dbReference>
<dbReference type="GO" id="GO:0005886">
    <property type="term" value="C:plasma membrane"/>
    <property type="evidence" value="ECO:0007669"/>
    <property type="project" value="TreeGrafter"/>
</dbReference>
<dbReference type="EMBL" id="QSHZ01000016">
    <property type="protein sequence ID" value="RHC55144.1"/>
    <property type="molecule type" value="Genomic_DNA"/>
</dbReference>
<dbReference type="InterPro" id="IPR029787">
    <property type="entry name" value="Nucleotide_cyclase"/>
</dbReference>
<evidence type="ECO:0000259" key="1">
    <source>
        <dbReference type="PROSITE" id="PS50887"/>
    </source>
</evidence>
<sequence>MKQRQHTDIYKKTRKQLEQENCALQTLAELDGLTGLYNRITMERRVDDHLCRKQPGTMIVLDLDHFKQVNDRYGHIAGDMLLCTIANVLKKMFSGRNLVGRVGGDEFVIFIPSVLDDPMTAGECLRIQERFREVRLGDSILIKLSITIDSADSRTCTKYRDMFDCADQKIMAKKRLRNLKDDTGLISPSREPAGIQPDMSLIAMEMEEKETQPGAYCQDYETFKQIYRLEERRLRRDKKRAFIILFTLTDRNNGFLPLDKRDAEMDILGEKIKQSLRMGDVYTRYSSCQYLVMVLDVSIENVGVIADRICSAYYQMHQETADNLILHHSYPLKPARGRPRASRPQ</sequence>
<gene>
    <name evidence="3" type="ORF">DW839_16010</name>
    <name evidence="2" type="ORF">DWW02_16970</name>
</gene>
<dbReference type="RefSeq" id="WP_002573024.1">
    <property type="nucleotide sequence ID" value="NZ_CATYQV010000006.1"/>
</dbReference>
<dbReference type="CDD" id="cd01949">
    <property type="entry name" value="GGDEF"/>
    <property type="match status" value="1"/>
</dbReference>
<dbReference type="Pfam" id="PF00990">
    <property type="entry name" value="GGDEF"/>
    <property type="match status" value="1"/>
</dbReference>
<dbReference type="Proteomes" id="UP000283975">
    <property type="component" value="Unassembled WGS sequence"/>
</dbReference>
<dbReference type="InterPro" id="IPR043128">
    <property type="entry name" value="Rev_trsase/Diguanyl_cyclase"/>
</dbReference>
<comment type="caution">
    <text evidence="2">The sequence shown here is derived from an EMBL/GenBank/DDBJ whole genome shotgun (WGS) entry which is preliminary data.</text>
</comment>
<dbReference type="InterPro" id="IPR050469">
    <property type="entry name" value="Diguanylate_Cyclase"/>
</dbReference>
<dbReference type="PANTHER" id="PTHR45138:SF9">
    <property type="entry name" value="DIGUANYLATE CYCLASE DGCM-RELATED"/>
    <property type="match status" value="1"/>
</dbReference>
<dbReference type="GO" id="GO:0052621">
    <property type="term" value="F:diguanylate cyclase activity"/>
    <property type="evidence" value="ECO:0007669"/>
    <property type="project" value="TreeGrafter"/>
</dbReference>
<dbReference type="GO" id="GO:0043709">
    <property type="term" value="P:cell adhesion involved in single-species biofilm formation"/>
    <property type="evidence" value="ECO:0007669"/>
    <property type="project" value="TreeGrafter"/>
</dbReference>
<evidence type="ECO:0000313" key="5">
    <source>
        <dbReference type="Proteomes" id="UP000284543"/>
    </source>
</evidence>
<dbReference type="Proteomes" id="UP000284543">
    <property type="component" value="Unassembled WGS sequence"/>
</dbReference>
<dbReference type="AlphaFoldDB" id="A0A412Z2Y9"/>
<dbReference type="EMBL" id="QRZM01000007">
    <property type="protein sequence ID" value="RGV74357.1"/>
    <property type="molecule type" value="Genomic_DNA"/>
</dbReference>
<name>A0A412Z2Y9_9FIRM</name>
<evidence type="ECO:0000313" key="2">
    <source>
        <dbReference type="EMBL" id="RGV74357.1"/>
    </source>
</evidence>
<dbReference type="InterPro" id="IPR000160">
    <property type="entry name" value="GGDEF_dom"/>
</dbReference>
<feature type="domain" description="GGDEF" evidence="1">
    <location>
        <begin position="54"/>
        <end position="188"/>
    </location>
</feature>
<dbReference type="PROSITE" id="PS50887">
    <property type="entry name" value="GGDEF"/>
    <property type="match status" value="1"/>
</dbReference>
<evidence type="ECO:0000313" key="3">
    <source>
        <dbReference type="EMBL" id="RHC55144.1"/>
    </source>
</evidence>
<accession>A0A412Z2Y9</accession>
<dbReference type="NCBIfam" id="TIGR00254">
    <property type="entry name" value="GGDEF"/>
    <property type="match status" value="1"/>
</dbReference>
<evidence type="ECO:0000313" key="4">
    <source>
        <dbReference type="Proteomes" id="UP000283975"/>
    </source>
</evidence>
<dbReference type="SUPFAM" id="SSF55073">
    <property type="entry name" value="Nucleotide cyclase"/>
    <property type="match status" value="1"/>
</dbReference>
<dbReference type="GO" id="GO:1902201">
    <property type="term" value="P:negative regulation of bacterial-type flagellum-dependent cell motility"/>
    <property type="evidence" value="ECO:0007669"/>
    <property type="project" value="TreeGrafter"/>
</dbReference>